<keyword evidence="6 8" id="KW-0472">Membrane</keyword>
<evidence type="ECO:0000259" key="9">
    <source>
        <dbReference type="Pfam" id="PF12821"/>
    </source>
</evidence>
<feature type="transmembrane region" description="Helical" evidence="8">
    <location>
        <begin position="6"/>
        <end position="22"/>
    </location>
</feature>
<feature type="transmembrane region" description="Helical" evidence="8">
    <location>
        <begin position="27"/>
        <end position="46"/>
    </location>
</feature>
<dbReference type="PATRIC" id="fig|49338.4.peg.964"/>
<dbReference type="EMBL" id="LK996017">
    <property type="protein sequence ID" value="CDX00783.1"/>
    <property type="molecule type" value="Genomic_DNA"/>
</dbReference>
<comment type="subcellular location">
    <subcellularLocation>
        <location evidence="1">Cell membrane</location>
        <topology evidence="1">Multi-pass membrane protein</topology>
    </subcellularLocation>
</comment>
<feature type="transmembrane region" description="Helical" evidence="8">
    <location>
        <begin position="111"/>
        <end position="134"/>
    </location>
</feature>
<dbReference type="EMBL" id="LOCK01000094">
    <property type="protein sequence ID" value="KTE89150.1"/>
    <property type="molecule type" value="Genomic_DNA"/>
</dbReference>
<reference evidence="10" key="1">
    <citation type="submission" date="2014-07" db="EMBL/GenBank/DDBJ databases">
        <authorList>
            <person name="Hornung V.Bastian."/>
        </authorList>
    </citation>
    <scope>NUCLEOTIDE SEQUENCE</scope>
    <source>
        <strain evidence="10">PCE-S</strain>
    </source>
</reference>
<protein>
    <submittedName>
        <fullName evidence="10">Integral membrane protein</fullName>
    </submittedName>
</protein>
<organism evidence="10">
    <name type="scientific">Desulfitobacterium hafniense</name>
    <name type="common">Desulfitobacterium frappieri</name>
    <dbReference type="NCBI Taxonomy" id="49338"/>
    <lineage>
        <taxon>Bacteria</taxon>
        <taxon>Bacillati</taxon>
        <taxon>Bacillota</taxon>
        <taxon>Clostridia</taxon>
        <taxon>Eubacteriales</taxon>
        <taxon>Desulfitobacteriaceae</taxon>
        <taxon>Desulfitobacterium</taxon>
    </lineage>
</organism>
<evidence type="ECO:0000256" key="2">
    <source>
        <dbReference type="ARBA" id="ARBA00022475"/>
    </source>
</evidence>
<dbReference type="GO" id="GO:0005886">
    <property type="term" value="C:plasma membrane"/>
    <property type="evidence" value="ECO:0007669"/>
    <property type="project" value="UniProtKB-SubCell"/>
</dbReference>
<dbReference type="InterPro" id="IPR024528">
    <property type="entry name" value="ThrE_2"/>
</dbReference>
<evidence type="ECO:0000256" key="8">
    <source>
        <dbReference type="SAM" id="Phobius"/>
    </source>
</evidence>
<proteinExistence type="inferred from homology"/>
<evidence type="ECO:0000256" key="5">
    <source>
        <dbReference type="ARBA" id="ARBA00022989"/>
    </source>
</evidence>
<keyword evidence="3" id="KW-0997">Cell inner membrane</keyword>
<keyword evidence="4 8" id="KW-0812">Transmembrane</keyword>
<feature type="domain" description="Threonine/Serine exporter ThrE" evidence="9">
    <location>
        <begin position="7"/>
        <end position="133"/>
    </location>
</feature>
<evidence type="ECO:0000313" key="12">
    <source>
        <dbReference type="Proteomes" id="UP000054623"/>
    </source>
</evidence>
<keyword evidence="5 8" id="KW-1133">Transmembrane helix</keyword>
<feature type="transmembrane region" description="Helical" evidence="8">
    <location>
        <begin position="52"/>
        <end position="71"/>
    </location>
</feature>
<dbReference type="AlphaFoldDB" id="A0A098AW09"/>
<evidence type="ECO:0000313" key="10">
    <source>
        <dbReference type="EMBL" id="CDX00783.1"/>
    </source>
</evidence>
<evidence type="ECO:0000313" key="11">
    <source>
        <dbReference type="EMBL" id="KTE89150.1"/>
    </source>
</evidence>
<evidence type="ECO:0000256" key="6">
    <source>
        <dbReference type="ARBA" id="ARBA00023136"/>
    </source>
</evidence>
<dbReference type="PANTHER" id="PTHR34390">
    <property type="entry name" value="UPF0442 PROTEIN YJJB-RELATED"/>
    <property type="match status" value="1"/>
</dbReference>
<evidence type="ECO:0000256" key="7">
    <source>
        <dbReference type="ARBA" id="ARBA00034125"/>
    </source>
</evidence>
<gene>
    <name evidence="11" type="ORF">AT727_14085</name>
    <name evidence="10" type="ORF">DPCES_0896</name>
</gene>
<comment type="similarity">
    <text evidence="7">Belongs to the ThrE exporter (TC 2.A.79) family.</text>
</comment>
<dbReference type="Proteomes" id="UP000054623">
    <property type="component" value="Unassembled WGS sequence"/>
</dbReference>
<keyword evidence="2" id="KW-1003">Cell membrane</keyword>
<evidence type="ECO:0000256" key="3">
    <source>
        <dbReference type="ARBA" id="ARBA00022519"/>
    </source>
</evidence>
<evidence type="ECO:0000256" key="4">
    <source>
        <dbReference type="ARBA" id="ARBA00022692"/>
    </source>
</evidence>
<name>A0A098AW09_DESHA</name>
<evidence type="ECO:0000256" key="1">
    <source>
        <dbReference type="ARBA" id="ARBA00004651"/>
    </source>
</evidence>
<reference evidence="11 12" key="2">
    <citation type="submission" date="2015-12" db="EMBL/GenBank/DDBJ databases">
        <title>Draft Genome Sequence of Desulfitobacterium hafniense Strain DH, a Sulfate-reducing Bacterium Isolated from Paddy Soils.</title>
        <authorList>
            <person name="Bao P."/>
            <person name="Zhang X."/>
            <person name="Li G."/>
        </authorList>
    </citation>
    <scope>NUCLEOTIDE SEQUENCE [LARGE SCALE GENOMIC DNA]</scope>
    <source>
        <strain evidence="11 12">DH</strain>
    </source>
</reference>
<sequence>MSWTALYASFFATMAFGILFNVPRKSLFTGGLVGMLGWAVFVALTVNLEIDTITATLFAAFSVATVSQILARRYKMPVTVFSIAGIIPLVPGGMAYATIRQFIENNYTEGVRLGSITLLMAGSIAFGLIFSGVITETFSRKRGYPKGNSSGG</sequence>
<accession>A0A098AW09</accession>
<dbReference type="PANTHER" id="PTHR34390:SF1">
    <property type="entry name" value="SUCCINATE TRANSPORTER SUBUNIT YJJB-RELATED"/>
    <property type="match status" value="1"/>
</dbReference>
<dbReference type="RefSeq" id="WP_005808679.1">
    <property type="nucleotide sequence ID" value="NZ_CABKQQ010000011.1"/>
</dbReference>
<dbReference type="InterPro" id="IPR050539">
    <property type="entry name" value="ThrE_Dicarb/AminoAcid_Exp"/>
</dbReference>
<dbReference type="GO" id="GO:0015744">
    <property type="term" value="P:succinate transport"/>
    <property type="evidence" value="ECO:0007669"/>
    <property type="project" value="TreeGrafter"/>
</dbReference>
<dbReference type="OrthoDB" id="9810047at2"/>
<dbReference type="Pfam" id="PF12821">
    <property type="entry name" value="ThrE_2"/>
    <property type="match status" value="1"/>
</dbReference>
<feature type="transmembrane region" description="Helical" evidence="8">
    <location>
        <begin position="78"/>
        <end position="99"/>
    </location>
</feature>